<dbReference type="GO" id="GO:0008448">
    <property type="term" value="F:N-acetylglucosamine-6-phosphate deacetylase activity"/>
    <property type="evidence" value="ECO:0007669"/>
    <property type="project" value="UniProtKB-EC"/>
</dbReference>
<feature type="binding site" evidence="11">
    <location>
        <position position="142"/>
    </location>
    <ligand>
        <name>substrate</name>
    </ligand>
</feature>
<evidence type="ECO:0000256" key="11">
    <source>
        <dbReference type="PIRSR" id="PIRSR038994-2"/>
    </source>
</evidence>
<gene>
    <name evidence="14" type="primary">nagA</name>
    <name evidence="14" type="ORF">EDM56_23075</name>
</gene>
<evidence type="ECO:0000256" key="7">
    <source>
        <dbReference type="ARBA" id="ARBA00047647"/>
    </source>
</evidence>
<dbReference type="SUPFAM" id="SSF51338">
    <property type="entry name" value="Composite domain of metallo-dependent hydrolases"/>
    <property type="match status" value="1"/>
</dbReference>
<keyword evidence="15" id="KW-1185">Reference proteome</keyword>
<dbReference type="FunFam" id="3.20.20.140:FF:000004">
    <property type="entry name" value="N-acetylglucosamine-6-phosphate deacetylase"/>
    <property type="match status" value="1"/>
</dbReference>
<feature type="binding site" evidence="11">
    <location>
        <position position="253"/>
    </location>
    <ligand>
        <name>substrate</name>
    </ligand>
</feature>
<evidence type="ECO:0000259" key="13">
    <source>
        <dbReference type="Pfam" id="PF01979"/>
    </source>
</evidence>
<name>A0A3M8D3Y0_9BACL</name>
<dbReference type="Gene3D" id="3.20.20.140">
    <property type="entry name" value="Metal-dependent hydrolases"/>
    <property type="match status" value="1"/>
</dbReference>
<keyword evidence="4 12" id="KW-0479">Metal-binding</keyword>
<proteinExistence type="inferred from homology"/>
<dbReference type="CDD" id="cd00854">
    <property type="entry name" value="NagA"/>
    <property type="match status" value="1"/>
</dbReference>
<dbReference type="Gene3D" id="2.30.40.10">
    <property type="entry name" value="Urease, subunit C, domain 1"/>
    <property type="match status" value="1"/>
</dbReference>
<evidence type="ECO:0000313" key="15">
    <source>
        <dbReference type="Proteomes" id="UP000271031"/>
    </source>
</evidence>
<dbReference type="InterPro" id="IPR032466">
    <property type="entry name" value="Metal_Hydrolase"/>
</dbReference>
<dbReference type="PANTHER" id="PTHR11113">
    <property type="entry name" value="N-ACETYLGLUCOSAMINE-6-PHOSPHATE DEACETYLASE"/>
    <property type="match status" value="1"/>
</dbReference>
<feature type="binding site" evidence="11">
    <location>
        <begin position="221"/>
        <end position="222"/>
    </location>
    <ligand>
        <name>substrate</name>
    </ligand>
</feature>
<dbReference type="EMBL" id="RHHQ01000019">
    <property type="protein sequence ID" value="RNB82786.1"/>
    <property type="molecule type" value="Genomic_DNA"/>
</dbReference>
<dbReference type="Proteomes" id="UP000271031">
    <property type="component" value="Unassembled WGS sequence"/>
</dbReference>
<feature type="binding site" evidence="12">
    <location>
        <position position="131"/>
    </location>
    <ligand>
        <name>Zn(2+)</name>
        <dbReference type="ChEBI" id="CHEBI:29105"/>
    </ligand>
</feature>
<feature type="binding site" evidence="11">
    <location>
        <position position="229"/>
    </location>
    <ligand>
        <name>substrate</name>
    </ligand>
</feature>
<comment type="caution">
    <text evidence="14">The sequence shown here is derived from an EMBL/GenBank/DDBJ whole genome shotgun (WGS) entry which is preliminary data.</text>
</comment>
<dbReference type="PANTHER" id="PTHR11113:SF14">
    <property type="entry name" value="N-ACETYLGLUCOSAMINE-6-PHOSPHATE DEACETYLASE"/>
    <property type="match status" value="1"/>
</dbReference>
<accession>A0A3M8D3Y0</accession>
<evidence type="ECO:0000313" key="14">
    <source>
        <dbReference type="EMBL" id="RNB82786.1"/>
    </source>
</evidence>
<dbReference type="PIRSF" id="PIRSF038994">
    <property type="entry name" value="NagA"/>
    <property type="match status" value="1"/>
</dbReference>
<keyword evidence="6 9" id="KW-0119">Carbohydrate metabolism</keyword>
<feature type="active site" description="Proton donor/acceptor" evidence="10">
    <location>
        <position position="276"/>
    </location>
</feature>
<organism evidence="14 15">
    <name type="scientific">Brevibacillus fluminis</name>
    <dbReference type="NCBI Taxonomy" id="511487"/>
    <lineage>
        <taxon>Bacteria</taxon>
        <taxon>Bacillati</taxon>
        <taxon>Bacillota</taxon>
        <taxon>Bacilli</taxon>
        <taxon>Bacillales</taxon>
        <taxon>Paenibacillaceae</taxon>
        <taxon>Brevibacillus</taxon>
    </lineage>
</organism>
<reference evidence="14 15" key="1">
    <citation type="submission" date="2018-10" db="EMBL/GenBank/DDBJ databases">
        <title>Phylogenomics of Brevibacillus.</title>
        <authorList>
            <person name="Dunlap C."/>
        </authorList>
    </citation>
    <scope>NUCLEOTIDE SEQUENCE [LARGE SCALE GENOMIC DNA]</scope>
    <source>
        <strain evidence="14 15">JCM 15716</strain>
    </source>
</reference>
<evidence type="ECO:0000256" key="4">
    <source>
        <dbReference type="ARBA" id="ARBA00022723"/>
    </source>
</evidence>
<keyword evidence="5 9" id="KW-0378">Hydrolase</keyword>
<dbReference type="Pfam" id="PF01979">
    <property type="entry name" value="Amidohydro_1"/>
    <property type="match status" value="1"/>
</dbReference>
<dbReference type="InterPro" id="IPR011059">
    <property type="entry name" value="Metal-dep_hydrolase_composite"/>
</dbReference>
<evidence type="ECO:0000256" key="10">
    <source>
        <dbReference type="PIRSR" id="PIRSR038994-1"/>
    </source>
</evidence>
<dbReference type="InterPro" id="IPR003764">
    <property type="entry name" value="GlcNAc_6-P_deAcase"/>
</dbReference>
<dbReference type="OrthoDB" id="9776488at2"/>
<dbReference type="NCBIfam" id="TIGR00221">
    <property type="entry name" value="nagA"/>
    <property type="match status" value="1"/>
</dbReference>
<evidence type="ECO:0000256" key="3">
    <source>
        <dbReference type="ARBA" id="ARBA00018029"/>
    </source>
</evidence>
<evidence type="ECO:0000256" key="2">
    <source>
        <dbReference type="ARBA" id="ARBA00011899"/>
    </source>
</evidence>
<evidence type="ECO:0000256" key="12">
    <source>
        <dbReference type="PIRSR" id="PIRSR038994-3"/>
    </source>
</evidence>
<dbReference type="GO" id="GO:0046872">
    <property type="term" value="F:metal ion binding"/>
    <property type="evidence" value="ECO:0007669"/>
    <property type="project" value="UniProtKB-KW"/>
</dbReference>
<feature type="binding site" evidence="11">
    <location>
        <begin position="309"/>
        <end position="311"/>
    </location>
    <ligand>
        <name>substrate</name>
    </ligand>
</feature>
<evidence type="ECO:0000256" key="6">
    <source>
        <dbReference type="ARBA" id="ARBA00023277"/>
    </source>
</evidence>
<comment type="catalytic activity">
    <reaction evidence="7">
        <text>N-acetyl-D-glucosamine 6-phosphate + H2O = D-glucosamine 6-phosphate + acetate</text>
        <dbReference type="Rhea" id="RHEA:22936"/>
        <dbReference type="ChEBI" id="CHEBI:15377"/>
        <dbReference type="ChEBI" id="CHEBI:30089"/>
        <dbReference type="ChEBI" id="CHEBI:57513"/>
        <dbReference type="ChEBI" id="CHEBI:58725"/>
        <dbReference type="EC" id="3.5.1.25"/>
    </reaction>
</comment>
<evidence type="ECO:0000256" key="5">
    <source>
        <dbReference type="ARBA" id="ARBA00022801"/>
    </source>
</evidence>
<evidence type="ECO:0000256" key="1">
    <source>
        <dbReference type="ARBA" id="ARBA00010716"/>
    </source>
</evidence>
<comment type="cofactor">
    <cofactor evidence="12">
        <name>a divalent metal cation</name>
        <dbReference type="ChEBI" id="CHEBI:60240"/>
    </cofactor>
    <text evidence="12">Binds 1 divalent metal cation per subunit.</text>
</comment>
<evidence type="ECO:0000256" key="8">
    <source>
        <dbReference type="ARBA" id="ARBA00060590"/>
    </source>
</evidence>
<dbReference type="SUPFAM" id="SSF51556">
    <property type="entry name" value="Metallo-dependent hydrolases"/>
    <property type="match status" value="1"/>
</dbReference>
<sequence>MRTVYRGSVVETTRVVENGIVVTQGERILYAGEEGGYAYSGDEEIRDYSGQWIIPGLIDIHVHGNAGHDVMDGTKEALVAISKSLSSYGITGFLATTMTAPFAEIERALNAVVETVGSPELAAEVLGVHLEGPWINPKMKGAQAEENIVHPTEERVDAILRLIGEKLCVVTIAPEMPEAMAAIQKLTEQGVICSIGHSDATIEQVNEAVERGASHATHMFNGMRGLHHREPGVVGATLVHDRMTCDIIADFIHVHPNAVELVYRMKGRERLLLISDGMRAVGMPDGTYDLGGQTVHVRKCIARLTDGTLAGSTLTLNRAIGHMVETLRLSVPDAVYMAATAPAVKLGVSERKGSLEVGKDADLVVLAPDYSVRATVVKGRMVYQEGESE</sequence>
<evidence type="ECO:0000256" key="9">
    <source>
        <dbReference type="PIRNR" id="PIRNR038994"/>
    </source>
</evidence>
<dbReference type="AlphaFoldDB" id="A0A3M8D3Y0"/>
<comment type="pathway">
    <text evidence="8">Amino-sugar metabolism; N-acetylneuraminate degradation; D-fructose 6-phosphate from N-acetylneuraminate: step 4/5.</text>
</comment>
<dbReference type="GO" id="GO:0006046">
    <property type="term" value="P:N-acetylglucosamine catabolic process"/>
    <property type="evidence" value="ECO:0007669"/>
    <property type="project" value="TreeGrafter"/>
</dbReference>
<dbReference type="EC" id="3.5.1.25" evidence="2"/>
<feature type="binding site" evidence="12">
    <location>
        <position position="197"/>
    </location>
    <ligand>
        <name>Zn(2+)</name>
        <dbReference type="ChEBI" id="CHEBI:29105"/>
    </ligand>
</feature>
<dbReference type="RefSeq" id="WP_122920283.1">
    <property type="nucleotide sequence ID" value="NZ_RHHQ01000019.1"/>
</dbReference>
<comment type="similarity">
    <text evidence="1 9">Belongs to the metallo-dependent hydrolases superfamily. NagA family.</text>
</comment>
<dbReference type="InterPro" id="IPR006680">
    <property type="entry name" value="Amidohydro-rel"/>
</dbReference>
<feature type="domain" description="Amidohydrolase-related" evidence="13">
    <location>
        <begin position="52"/>
        <end position="382"/>
    </location>
</feature>
<protein>
    <recommendedName>
        <fullName evidence="3">N-acetylglucosamine-6-phosphate deacetylase</fullName>
        <ecNumber evidence="2">3.5.1.25</ecNumber>
    </recommendedName>
</protein>
<feature type="binding site" evidence="12">
    <location>
        <position position="218"/>
    </location>
    <ligand>
        <name>Zn(2+)</name>
        <dbReference type="ChEBI" id="CHEBI:29105"/>
    </ligand>
</feature>